<dbReference type="GO" id="GO:0016209">
    <property type="term" value="F:antioxidant activity"/>
    <property type="evidence" value="ECO:0007669"/>
    <property type="project" value="InterPro"/>
</dbReference>
<evidence type="ECO:0000313" key="8">
    <source>
        <dbReference type="EMBL" id="RZU38170.1"/>
    </source>
</evidence>
<accession>A0A4Q7YLG1</accession>
<dbReference type="PROSITE" id="PS51471">
    <property type="entry name" value="FE2OG_OXY"/>
    <property type="match status" value="1"/>
</dbReference>
<dbReference type="InterPro" id="IPR044862">
    <property type="entry name" value="Pro_4_hyd_alph_FE2OG_OXY"/>
</dbReference>
<dbReference type="Pfam" id="PF00578">
    <property type="entry name" value="AhpC-TSA"/>
    <property type="match status" value="1"/>
</dbReference>
<name>A0A4Q7YLG1_9GAMM</name>
<dbReference type="EMBL" id="SHKX01000014">
    <property type="protein sequence ID" value="RZU38170.1"/>
    <property type="molecule type" value="Genomic_DNA"/>
</dbReference>
<dbReference type="Gene3D" id="3.40.30.10">
    <property type="entry name" value="Glutaredoxin"/>
    <property type="match status" value="1"/>
</dbReference>
<dbReference type="SUPFAM" id="SSF52833">
    <property type="entry name" value="Thioredoxin-like"/>
    <property type="match status" value="1"/>
</dbReference>
<dbReference type="SMART" id="SM00702">
    <property type="entry name" value="P4Hc"/>
    <property type="match status" value="1"/>
</dbReference>
<evidence type="ECO:0000259" key="7">
    <source>
        <dbReference type="PROSITE" id="PS51471"/>
    </source>
</evidence>
<reference evidence="8 9" key="1">
    <citation type="submission" date="2019-02" db="EMBL/GenBank/DDBJ databases">
        <title>Genomic Encyclopedia of Type Strains, Phase IV (KMG-IV): sequencing the most valuable type-strain genomes for metagenomic binning, comparative biology and taxonomic classification.</title>
        <authorList>
            <person name="Goeker M."/>
        </authorList>
    </citation>
    <scope>NUCLEOTIDE SEQUENCE [LARGE SCALE GENOMIC DNA]</scope>
    <source>
        <strain evidence="8 9">DSM 105135</strain>
    </source>
</reference>
<protein>
    <submittedName>
        <fullName evidence="8">Peroxiredoxin</fullName>
    </submittedName>
</protein>
<organism evidence="8 9">
    <name type="scientific">Fluviicoccus keumensis</name>
    <dbReference type="NCBI Taxonomy" id="1435465"/>
    <lineage>
        <taxon>Bacteria</taxon>
        <taxon>Pseudomonadati</taxon>
        <taxon>Pseudomonadota</taxon>
        <taxon>Gammaproteobacteria</taxon>
        <taxon>Moraxellales</taxon>
        <taxon>Moraxellaceae</taxon>
        <taxon>Fluviicoccus</taxon>
    </lineage>
</organism>
<keyword evidence="3" id="KW-0847">Vitamin C</keyword>
<keyword evidence="5" id="KW-0560">Oxidoreductase</keyword>
<proteinExistence type="predicted"/>
<evidence type="ECO:0000256" key="5">
    <source>
        <dbReference type="ARBA" id="ARBA00023002"/>
    </source>
</evidence>
<dbReference type="Pfam" id="PF13640">
    <property type="entry name" value="2OG-FeII_Oxy_3"/>
    <property type="match status" value="1"/>
</dbReference>
<dbReference type="SUPFAM" id="SSF51197">
    <property type="entry name" value="Clavaminate synthase-like"/>
    <property type="match status" value="1"/>
</dbReference>
<sequence length="369" mass="41719">MNDQPQPLKVGEPAQWFVAPSSVNPAFHLDSLGGYHVILNFFGNSGEPASQKVLDHFLSLQPELARHDLVFLGISLSPADQALVHRVSHPKYVKFIWDFDREVSKLYGLLSIEDGTERFFPTTIVLNPLMQIAGIFPWTRPATHAAEVLAWCTRLPPIPRNIVALPQAPVLRIPNVLSPEECRVLINRYRQTGGGPSGIMLTREGQTIGAFDNYFKRRRDINLEDHPDLLAPVNRRLEKRLLPYVERAFRFRPTRFERYLIACYDSGDHGGFLPHRDNNTPGTAHRRFAMSLHLNVGEYEGGDLHFPEFGRQAYRGATGEATVFSCALLHEVTPVTQGQRYVLLCFFYDEEDARRRDAVADPIAPPTPS</sequence>
<evidence type="ECO:0000256" key="2">
    <source>
        <dbReference type="ARBA" id="ARBA00022723"/>
    </source>
</evidence>
<dbReference type="GO" id="GO:0016705">
    <property type="term" value="F:oxidoreductase activity, acting on paired donors, with incorporation or reduction of molecular oxygen"/>
    <property type="evidence" value="ECO:0007669"/>
    <property type="project" value="InterPro"/>
</dbReference>
<gene>
    <name evidence="8" type="ORF">EV700_2748</name>
</gene>
<keyword evidence="2" id="KW-0479">Metal-binding</keyword>
<dbReference type="InterPro" id="IPR006620">
    <property type="entry name" value="Pro_4_hyd_alph"/>
</dbReference>
<dbReference type="RefSeq" id="WP_130414773.1">
    <property type="nucleotide sequence ID" value="NZ_SHKX01000014.1"/>
</dbReference>
<evidence type="ECO:0000256" key="1">
    <source>
        <dbReference type="ARBA" id="ARBA00001961"/>
    </source>
</evidence>
<comment type="caution">
    <text evidence="8">The sequence shown here is derived from an EMBL/GenBank/DDBJ whole genome shotgun (WGS) entry which is preliminary data.</text>
</comment>
<dbReference type="GO" id="GO:0005506">
    <property type="term" value="F:iron ion binding"/>
    <property type="evidence" value="ECO:0007669"/>
    <property type="project" value="InterPro"/>
</dbReference>
<dbReference type="Proteomes" id="UP000292423">
    <property type="component" value="Unassembled WGS sequence"/>
</dbReference>
<dbReference type="InterPro" id="IPR036249">
    <property type="entry name" value="Thioredoxin-like_sf"/>
</dbReference>
<dbReference type="Gene3D" id="2.60.120.620">
    <property type="entry name" value="q2cbj1_9rhob like domain"/>
    <property type="match status" value="1"/>
</dbReference>
<evidence type="ECO:0000313" key="9">
    <source>
        <dbReference type="Proteomes" id="UP000292423"/>
    </source>
</evidence>
<dbReference type="InterPro" id="IPR000866">
    <property type="entry name" value="AhpC/TSA"/>
</dbReference>
<evidence type="ECO:0000256" key="3">
    <source>
        <dbReference type="ARBA" id="ARBA00022896"/>
    </source>
</evidence>
<evidence type="ECO:0000256" key="6">
    <source>
        <dbReference type="ARBA" id="ARBA00023004"/>
    </source>
</evidence>
<dbReference type="GO" id="GO:0051213">
    <property type="term" value="F:dioxygenase activity"/>
    <property type="evidence" value="ECO:0007669"/>
    <property type="project" value="UniProtKB-KW"/>
</dbReference>
<feature type="domain" description="Fe2OG dioxygenase" evidence="7">
    <location>
        <begin position="255"/>
        <end position="350"/>
    </location>
</feature>
<keyword evidence="4" id="KW-0223">Dioxygenase</keyword>
<dbReference type="AlphaFoldDB" id="A0A4Q7YLG1"/>
<dbReference type="OrthoDB" id="255432at2"/>
<dbReference type="GO" id="GO:0031418">
    <property type="term" value="F:L-ascorbic acid binding"/>
    <property type="evidence" value="ECO:0007669"/>
    <property type="project" value="UniProtKB-KW"/>
</dbReference>
<keyword evidence="9" id="KW-1185">Reference proteome</keyword>
<dbReference type="InterPro" id="IPR005123">
    <property type="entry name" value="Oxoglu/Fe-dep_dioxygenase_dom"/>
</dbReference>
<comment type="cofactor">
    <cofactor evidence="1">
        <name>L-ascorbate</name>
        <dbReference type="ChEBI" id="CHEBI:38290"/>
    </cofactor>
</comment>
<keyword evidence="6" id="KW-0408">Iron</keyword>
<evidence type="ECO:0000256" key="4">
    <source>
        <dbReference type="ARBA" id="ARBA00022964"/>
    </source>
</evidence>